<dbReference type="EMBL" id="JACPUR010000024">
    <property type="protein sequence ID" value="MBI3128185.1"/>
    <property type="molecule type" value="Genomic_DNA"/>
</dbReference>
<evidence type="ECO:0000313" key="2">
    <source>
        <dbReference type="Proteomes" id="UP000782312"/>
    </source>
</evidence>
<dbReference type="InterPro" id="IPR027417">
    <property type="entry name" value="P-loop_NTPase"/>
</dbReference>
<gene>
    <name evidence="1" type="ORF">HYZ11_11320</name>
</gene>
<accession>A0A932MN02</accession>
<protein>
    <submittedName>
        <fullName evidence="1">DUF1611 domain-containing protein</fullName>
    </submittedName>
</protein>
<comment type="caution">
    <text evidence="1">The sequence shown here is derived from an EMBL/GenBank/DDBJ whole genome shotgun (WGS) entry which is preliminary data.</text>
</comment>
<dbReference type="SUPFAM" id="SSF52540">
    <property type="entry name" value="P-loop containing nucleoside triphosphate hydrolases"/>
    <property type="match status" value="1"/>
</dbReference>
<dbReference type="AlphaFoldDB" id="A0A932MN02"/>
<reference evidence="1" key="1">
    <citation type="submission" date="2020-07" db="EMBL/GenBank/DDBJ databases">
        <title>Huge and variable diversity of episymbiotic CPR bacteria and DPANN archaea in groundwater ecosystems.</title>
        <authorList>
            <person name="He C.Y."/>
            <person name="Keren R."/>
            <person name="Whittaker M."/>
            <person name="Farag I.F."/>
            <person name="Doudna J."/>
            <person name="Cate J.H.D."/>
            <person name="Banfield J.F."/>
        </authorList>
    </citation>
    <scope>NUCLEOTIDE SEQUENCE</scope>
    <source>
        <strain evidence="1">NC_groundwater_763_Ag_S-0.2um_68_21</strain>
    </source>
</reference>
<dbReference type="Proteomes" id="UP000782312">
    <property type="component" value="Unassembled WGS sequence"/>
</dbReference>
<name>A0A932MN02_UNCTE</name>
<organism evidence="1 2">
    <name type="scientific">Tectimicrobiota bacterium</name>
    <dbReference type="NCBI Taxonomy" id="2528274"/>
    <lineage>
        <taxon>Bacteria</taxon>
        <taxon>Pseudomonadati</taxon>
        <taxon>Nitrospinota/Tectimicrobiota group</taxon>
        <taxon>Candidatus Tectimicrobiota</taxon>
    </lineage>
</organism>
<proteinExistence type="predicted"/>
<sequence>MKMNIDHFATTVRGLFLAEHPLSREAREVSLAEALLAAGDVAVAEVTAAPDGCTVDRLEVIEPLAGSADAWQTREALLAPGQRVVVALGGRFANRSISGRAPDRPVPPGAELDLLNVGGVTGLCHEPDLPLVKLRILGGVDRGGRPAAVRDLICIPGGGVPVDEDATPGTPVVLVTGSDMDVGKTTCAASLAFALRAAGIRVSYVKLTGTGRMRDLMRVNYGRSSGFFDSARLAWDFVDAGLATTFEVPEDEARWSARLLLGHAAVHSEIVLAEVADSPCADGSVAAATDPWLLSWLRRRGLVICACDTLGSTLIVHWIRSHMGIEEENLLISGRVANDEDLRREASRMTGVSLVNCTSPSGLSALGGKTAGGALADWVLRHIMSRRRVIA</sequence>
<evidence type="ECO:0000313" key="1">
    <source>
        <dbReference type="EMBL" id="MBI3128185.1"/>
    </source>
</evidence>
<dbReference type="Gene3D" id="3.40.50.300">
    <property type="entry name" value="P-loop containing nucleotide triphosphate hydrolases"/>
    <property type="match status" value="1"/>
</dbReference>